<evidence type="ECO:0000259" key="4">
    <source>
        <dbReference type="PROSITE" id="PS50106"/>
    </source>
</evidence>
<dbReference type="SUPFAM" id="SSF50156">
    <property type="entry name" value="PDZ domain-like"/>
    <property type="match status" value="1"/>
</dbReference>
<keyword evidence="1" id="KW-0378">Hydrolase</keyword>
<comment type="catalytic activity">
    <reaction evidence="1">
        <text>Hydrolysis of proteins in presence of ATP.</text>
        <dbReference type="EC" id="3.4.21.53"/>
    </reaction>
</comment>
<evidence type="ECO:0000259" key="5">
    <source>
        <dbReference type="PROSITE" id="PS51786"/>
    </source>
</evidence>
<dbReference type="InterPro" id="IPR001478">
    <property type="entry name" value="PDZ"/>
</dbReference>
<dbReference type="EC" id="3.4.21.53" evidence="1"/>
<evidence type="ECO:0000313" key="7">
    <source>
        <dbReference type="Proteomes" id="UP001321421"/>
    </source>
</evidence>
<feature type="domain" description="Lon proteolytic" evidence="5">
    <location>
        <begin position="261"/>
        <end position="362"/>
    </location>
</feature>
<keyword evidence="7" id="KW-1185">Reference proteome</keyword>
<feature type="active site" evidence="1">
    <location>
        <position position="269"/>
    </location>
</feature>
<dbReference type="PRINTS" id="PR00830">
    <property type="entry name" value="ENDOLAPTASE"/>
</dbReference>
<organism evidence="6 7">
    <name type="scientific">Barrientosiimonas endolithica</name>
    <dbReference type="NCBI Taxonomy" id="1535208"/>
    <lineage>
        <taxon>Bacteria</taxon>
        <taxon>Bacillati</taxon>
        <taxon>Actinomycetota</taxon>
        <taxon>Actinomycetes</taxon>
        <taxon>Micrococcales</taxon>
        <taxon>Dermacoccaceae</taxon>
        <taxon>Barrientosiimonas</taxon>
    </lineage>
</organism>
<feature type="active site" evidence="1">
    <location>
        <position position="314"/>
    </location>
</feature>
<dbReference type="PROSITE" id="PS50106">
    <property type="entry name" value="PDZ"/>
    <property type="match status" value="1"/>
</dbReference>
<evidence type="ECO:0000256" key="3">
    <source>
        <dbReference type="SAM" id="Phobius"/>
    </source>
</evidence>
<dbReference type="Gene3D" id="2.30.42.10">
    <property type="match status" value="1"/>
</dbReference>
<proteinExistence type="inferred from homology"/>
<dbReference type="InterPro" id="IPR027065">
    <property type="entry name" value="Lon_Prtase"/>
</dbReference>
<accession>A0ABM8H8L6</accession>
<dbReference type="Pfam" id="PF05362">
    <property type="entry name" value="Lon_C"/>
    <property type="match status" value="1"/>
</dbReference>
<keyword evidence="3" id="KW-0812">Transmembrane</keyword>
<dbReference type="EMBL" id="AP027735">
    <property type="protein sequence ID" value="BDZ57155.1"/>
    <property type="molecule type" value="Genomic_DNA"/>
</dbReference>
<keyword evidence="3" id="KW-0472">Membrane</keyword>
<dbReference type="Proteomes" id="UP001321421">
    <property type="component" value="Chromosome"/>
</dbReference>
<comment type="similarity">
    <text evidence="1">Belongs to the peptidase S16 family.</text>
</comment>
<protein>
    <recommendedName>
        <fullName evidence="1">endopeptidase La</fullName>
        <ecNumber evidence="1">3.4.21.53</ecNumber>
    </recommendedName>
</protein>
<keyword evidence="1" id="KW-0645">Protease</keyword>
<dbReference type="InterPro" id="IPR036034">
    <property type="entry name" value="PDZ_sf"/>
</dbReference>
<gene>
    <name evidence="6" type="ORF">GCM10025872_08120</name>
</gene>
<name>A0ABM8H8L6_9MICO</name>
<dbReference type="SMART" id="SM00228">
    <property type="entry name" value="PDZ"/>
    <property type="match status" value="1"/>
</dbReference>
<dbReference type="InterPro" id="IPR014721">
    <property type="entry name" value="Ribsml_uS5_D2-typ_fold_subgr"/>
</dbReference>
<dbReference type="SUPFAM" id="SSF54211">
    <property type="entry name" value="Ribosomal protein S5 domain 2-like"/>
    <property type="match status" value="1"/>
</dbReference>
<dbReference type="PANTHER" id="PTHR10046">
    <property type="entry name" value="ATP DEPENDENT LON PROTEASE FAMILY MEMBER"/>
    <property type="match status" value="1"/>
</dbReference>
<evidence type="ECO:0000256" key="2">
    <source>
        <dbReference type="SAM" id="MobiDB-lite"/>
    </source>
</evidence>
<keyword evidence="1" id="KW-0720">Serine protease</keyword>
<dbReference type="PROSITE" id="PS51786">
    <property type="entry name" value="LON_PROTEOLYTIC"/>
    <property type="match status" value="1"/>
</dbReference>
<reference evidence="7" key="1">
    <citation type="journal article" date="2019" name="Int. J. Syst. Evol. Microbiol.">
        <title>The Global Catalogue of Microorganisms (GCM) 10K type strain sequencing project: providing services to taxonomists for standard genome sequencing and annotation.</title>
        <authorList>
            <consortium name="The Broad Institute Genomics Platform"/>
            <consortium name="The Broad Institute Genome Sequencing Center for Infectious Disease"/>
            <person name="Wu L."/>
            <person name="Ma J."/>
        </authorList>
    </citation>
    <scope>NUCLEOTIDE SEQUENCE [LARGE SCALE GENOMIC DNA]</scope>
    <source>
        <strain evidence="7">NBRC 110608</strain>
    </source>
</reference>
<feature type="transmembrane region" description="Helical" evidence="3">
    <location>
        <begin position="33"/>
        <end position="53"/>
    </location>
</feature>
<evidence type="ECO:0000313" key="6">
    <source>
        <dbReference type="EMBL" id="BDZ57155.1"/>
    </source>
</evidence>
<sequence>MSTPAPPPAGAPAPAPAAPGPLRRSGRALSTRSVVLLCAVLLMLVVFAIGQLIRMPYVIFSPGPAQDTLGSSDGKPVVQIDGTRTYPTDGSLDFTTVSLYGGPDHPVSFWRWVRAKFDENSVIQPEEDVFGDKTGQEIQQESAAEMTGSQQAAEVVGVRATGAKVGEQVYIGSIGEGSPATGKLRAGDRLLQINGTDTPTLASVHAVMDKVTAGQPVRVTFSRDGKQSTVSVGTTRGEDGRALMGIVLAPRYTFPYTVKVNAGDVGGPSAGLMFSLAIYDKLTPGALTGGKEFAGTGTIDVDGSVGPIGGIQQKMVGARDSGVDYFLAPAANCGEVRGNVPDGLSVYKVSTFDDARSVVQKVAAGQTSGLPTC</sequence>
<dbReference type="Gene3D" id="3.30.230.10">
    <property type="match status" value="1"/>
</dbReference>
<dbReference type="InterPro" id="IPR008269">
    <property type="entry name" value="Lon_proteolytic"/>
</dbReference>
<dbReference type="Pfam" id="PF13180">
    <property type="entry name" value="PDZ_2"/>
    <property type="match status" value="1"/>
</dbReference>
<dbReference type="RefSeq" id="WP_289232384.1">
    <property type="nucleotide sequence ID" value="NZ_AP027735.1"/>
</dbReference>
<dbReference type="InterPro" id="IPR020568">
    <property type="entry name" value="Ribosomal_Su5_D2-typ_SF"/>
</dbReference>
<feature type="region of interest" description="Disordered" evidence="2">
    <location>
        <begin position="1"/>
        <end position="24"/>
    </location>
</feature>
<feature type="domain" description="PDZ" evidence="4">
    <location>
        <begin position="143"/>
        <end position="225"/>
    </location>
</feature>
<feature type="compositionally biased region" description="Pro residues" evidence="2">
    <location>
        <begin position="1"/>
        <end position="19"/>
    </location>
</feature>
<keyword evidence="3" id="KW-1133">Transmembrane helix</keyword>
<evidence type="ECO:0000256" key="1">
    <source>
        <dbReference type="PROSITE-ProRule" id="PRU01122"/>
    </source>
</evidence>